<dbReference type="InterPro" id="IPR023870">
    <property type="entry name" value="PGA_export_porin_PgaA"/>
</dbReference>
<dbReference type="SUPFAM" id="SSF48452">
    <property type="entry name" value="TPR-like"/>
    <property type="match status" value="1"/>
</dbReference>
<sequence>MQTIGAVQAQGQSLDDRREAWVIKAREGQLNTGIDGLGSLYTETRDRRVRDDLIALLIRAERYQDVLRVCADCHPDSLSPSSLEMLGMAARQTREYAKATLYYQSLTQRQPDNIQGWLGLALTQLARGDVEAVERLLQRMQAREGRTPQWFQTRLELASQLNAPLMELQTRHWMVERSPDDLEAVQALYRLAVELGATIAANRLMTEYPQAFTTTDRQWLRYYRARDQLRLAQTANKPALYAEALSGFNALLDESDADAELVQRVEFDKLATLVKLRRFNEAEQLANALQQRHGELPIYLRQARAEALYGVGRPADSVAIYRELIEVNPAQAHADDEPLNAPLFYAYADLRAFDSAKHVLDDWKSQEPATRWDFTGTQRLGNPNHEQILQLEMLLEAWRGGLDAAQVRLDELLQRAPASASLWKTQGDVYRWRGWPRKAEETYRRAEQLSAPDNRDGARQAILMSRLDRGQWRGTVDAIERHLEQGLPSVDRDSLERDLRERRAGGLTVSGEAGSGSGSGTQSSRDWRYEARLESPRGDDGGRFFARRIGIFGEYLEQGLYAAYNTIGYELPLYPATLSLSAGQGAQLNDEPVLWGELNYAFNDHWSATFNAEWNTAQTPLRALNDGFSADLYQTSLNYHRDESGGGAISLTMLDIDDGNQRRSLTGNWRETLYQYDAWRVQAAVYAGTSKNDDVEASYFNPQSDISLGGELNVEHSLPIGYRQSFVQGVTLGTGRYWQQDEDAANTWQIGYHHRWELSPRLHLQYGVGRSKSIYDGDAEFDNVFSIGLDWRFL</sequence>
<feature type="region of interest" description="Disordered" evidence="2">
    <location>
        <begin position="503"/>
        <end position="527"/>
    </location>
</feature>
<feature type="repeat" description="TPR" evidence="1">
    <location>
        <begin position="80"/>
        <end position="113"/>
    </location>
</feature>
<comment type="caution">
    <text evidence="4">The sequence shown here is derived from an EMBL/GenBank/DDBJ whole genome shotgun (WGS) entry which is preliminary data.</text>
</comment>
<dbReference type="EMBL" id="PNRG01000033">
    <property type="protein sequence ID" value="PMR78658.1"/>
    <property type="molecule type" value="Genomic_DNA"/>
</dbReference>
<accession>A0A2N7UDX5</accession>
<name>A0A2N7UDX5_9GAMM</name>
<dbReference type="NCBIfam" id="TIGR03939">
    <property type="entry name" value="PGA_TPR_OMP"/>
    <property type="match status" value="1"/>
</dbReference>
<keyword evidence="5" id="KW-1185">Reference proteome</keyword>
<dbReference type="OrthoDB" id="5405060at2"/>
<dbReference type="Proteomes" id="UP000235547">
    <property type="component" value="Unassembled WGS sequence"/>
</dbReference>
<reference evidence="4 5" key="1">
    <citation type="submission" date="2018-01" db="EMBL/GenBank/DDBJ databases">
        <title>Halomonas endophytica sp. nov., isolated from storage liquid in the stems of Populus euphratica.</title>
        <authorList>
            <person name="Chen C."/>
        </authorList>
    </citation>
    <scope>NUCLEOTIDE SEQUENCE [LARGE SCALE GENOMIC DNA]</scope>
    <source>
        <strain evidence="4 5">BZ-SZ-XJ27</strain>
    </source>
</reference>
<dbReference type="InterPro" id="IPR049003">
    <property type="entry name" value="PgaA_barrel"/>
</dbReference>
<evidence type="ECO:0000259" key="3">
    <source>
        <dbReference type="Pfam" id="PF21197"/>
    </source>
</evidence>
<evidence type="ECO:0000313" key="4">
    <source>
        <dbReference type="EMBL" id="PMR78658.1"/>
    </source>
</evidence>
<dbReference type="PROSITE" id="PS50005">
    <property type="entry name" value="TPR"/>
    <property type="match status" value="1"/>
</dbReference>
<dbReference type="SMART" id="SM00028">
    <property type="entry name" value="TPR"/>
    <property type="match status" value="3"/>
</dbReference>
<feature type="domain" description="PgaA membrane beta barrel" evidence="3">
    <location>
        <begin position="507"/>
        <end position="793"/>
    </location>
</feature>
<protein>
    <submittedName>
        <fullName evidence="4">Poly-beta-1,6 N-acetyl-D-glucosamine export porin PgaA</fullName>
    </submittedName>
</protein>
<keyword evidence="1" id="KW-0802">TPR repeat</keyword>
<dbReference type="InterPro" id="IPR019734">
    <property type="entry name" value="TPR_rpt"/>
</dbReference>
<dbReference type="InterPro" id="IPR011990">
    <property type="entry name" value="TPR-like_helical_dom_sf"/>
</dbReference>
<evidence type="ECO:0000256" key="2">
    <source>
        <dbReference type="SAM" id="MobiDB-lite"/>
    </source>
</evidence>
<dbReference type="Gene3D" id="1.25.40.10">
    <property type="entry name" value="Tetratricopeptide repeat domain"/>
    <property type="match status" value="3"/>
</dbReference>
<dbReference type="AlphaFoldDB" id="A0A2N7UDX5"/>
<organism evidence="4 5">
    <name type="scientific">Halomonas urumqiensis</name>
    <dbReference type="NCBI Taxonomy" id="1684789"/>
    <lineage>
        <taxon>Bacteria</taxon>
        <taxon>Pseudomonadati</taxon>
        <taxon>Pseudomonadota</taxon>
        <taxon>Gammaproteobacteria</taxon>
        <taxon>Oceanospirillales</taxon>
        <taxon>Halomonadaceae</taxon>
        <taxon>Halomonas</taxon>
    </lineage>
</organism>
<proteinExistence type="predicted"/>
<dbReference type="Pfam" id="PF21197">
    <property type="entry name" value="PgaA_barrel"/>
    <property type="match status" value="1"/>
</dbReference>
<dbReference type="GO" id="GO:1901515">
    <property type="term" value="F:poly-beta-1,6-N-acetyl-D-glucosamine transmembrane transporter activity"/>
    <property type="evidence" value="ECO:0007669"/>
    <property type="project" value="InterPro"/>
</dbReference>
<evidence type="ECO:0000313" key="5">
    <source>
        <dbReference type="Proteomes" id="UP000235547"/>
    </source>
</evidence>
<evidence type="ECO:0000256" key="1">
    <source>
        <dbReference type="PROSITE-ProRule" id="PRU00339"/>
    </source>
</evidence>
<gene>
    <name evidence="4" type="primary">pgaA</name>
    <name evidence="4" type="ORF">C1H70_16660</name>
</gene>